<dbReference type="OrthoDB" id="407198at2759"/>
<name>A0A9W9LGS6_9EURO</name>
<feature type="domain" description="Ribonuclease H1 N-terminal" evidence="1">
    <location>
        <begin position="25"/>
        <end position="70"/>
    </location>
</feature>
<dbReference type="InterPro" id="IPR009027">
    <property type="entry name" value="Ribosomal_bL9/RNase_H1_N"/>
</dbReference>
<dbReference type="AlphaFoldDB" id="A0A9W9LGS6"/>
<dbReference type="Pfam" id="PF01693">
    <property type="entry name" value="Cauli_VI"/>
    <property type="match status" value="1"/>
</dbReference>
<proteinExistence type="predicted"/>
<protein>
    <submittedName>
        <fullName evidence="2">SinR repressor/SinI anti-repressor dimerization</fullName>
    </submittedName>
</protein>
<keyword evidence="3" id="KW-1185">Reference proteome</keyword>
<dbReference type="EMBL" id="JAPQKO010000006">
    <property type="protein sequence ID" value="KAJ5155639.1"/>
    <property type="molecule type" value="Genomic_DNA"/>
</dbReference>
<sequence length="143" mass="16021">MGTTQAKEVMKVDAGKTAPLNGKGFFAVANGVNPGIYDLYRGRCGAEKEVQNEPGSCHKKFRTRAQAEAFIEDWKGSHADVWRELIKEVLDQGLRPRDPIVWKTGGINSIIEQFMYEPGKSTEVDEITEKAKQLSLRQPKQNN</sequence>
<gene>
    <name evidence="2" type="ORF">N7492_008442</name>
</gene>
<comment type="caution">
    <text evidence="2">The sequence shown here is derived from an EMBL/GenBank/DDBJ whole genome shotgun (WGS) entry which is preliminary data.</text>
</comment>
<evidence type="ECO:0000313" key="3">
    <source>
        <dbReference type="Proteomes" id="UP001146351"/>
    </source>
</evidence>
<dbReference type="Proteomes" id="UP001146351">
    <property type="component" value="Unassembled WGS sequence"/>
</dbReference>
<dbReference type="InterPro" id="IPR011320">
    <property type="entry name" value="RNase_H1_N"/>
</dbReference>
<dbReference type="SUPFAM" id="SSF55658">
    <property type="entry name" value="L9 N-domain-like"/>
    <property type="match status" value="1"/>
</dbReference>
<reference evidence="2" key="2">
    <citation type="journal article" date="2023" name="IMA Fungus">
        <title>Comparative genomic study of the Penicillium genus elucidates a diverse pangenome and 15 lateral gene transfer events.</title>
        <authorList>
            <person name="Petersen C."/>
            <person name="Sorensen T."/>
            <person name="Nielsen M.R."/>
            <person name="Sondergaard T.E."/>
            <person name="Sorensen J.L."/>
            <person name="Fitzpatrick D.A."/>
            <person name="Frisvad J.C."/>
            <person name="Nielsen K.L."/>
        </authorList>
    </citation>
    <scope>NUCLEOTIDE SEQUENCE</scope>
    <source>
        <strain evidence="2">IBT 21917</strain>
    </source>
</reference>
<accession>A0A9W9LGS6</accession>
<organism evidence="2 3">
    <name type="scientific">Penicillium capsulatum</name>
    <dbReference type="NCBI Taxonomy" id="69766"/>
    <lineage>
        <taxon>Eukaryota</taxon>
        <taxon>Fungi</taxon>
        <taxon>Dikarya</taxon>
        <taxon>Ascomycota</taxon>
        <taxon>Pezizomycotina</taxon>
        <taxon>Eurotiomycetes</taxon>
        <taxon>Eurotiomycetidae</taxon>
        <taxon>Eurotiales</taxon>
        <taxon>Aspergillaceae</taxon>
        <taxon>Penicillium</taxon>
    </lineage>
</organism>
<reference evidence="2" key="1">
    <citation type="submission" date="2022-11" db="EMBL/GenBank/DDBJ databases">
        <authorList>
            <person name="Petersen C."/>
        </authorList>
    </citation>
    <scope>NUCLEOTIDE SEQUENCE</scope>
    <source>
        <strain evidence="2">IBT 21917</strain>
    </source>
</reference>
<dbReference type="Gene3D" id="3.40.970.10">
    <property type="entry name" value="Ribonuclease H1, N-terminal domain"/>
    <property type="match status" value="1"/>
</dbReference>
<dbReference type="InterPro" id="IPR037056">
    <property type="entry name" value="RNase_H1_N_sf"/>
</dbReference>
<evidence type="ECO:0000313" key="2">
    <source>
        <dbReference type="EMBL" id="KAJ5155639.1"/>
    </source>
</evidence>
<evidence type="ECO:0000259" key="1">
    <source>
        <dbReference type="Pfam" id="PF01693"/>
    </source>
</evidence>